<accession>A0AAD3CYJ0</accession>
<evidence type="ECO:0000313" key="2">
    <source>
        <dbReference type="EMBL" id="GFH54352.1"/>
    </source>
</evidence>
<dbReference type="EMBL" id="BLLK01000047">
    <property type="protein sequence ID" value="GFH54352.1"/>
    <property type="molecule type" value="Genomic_DNA"/>
</dbReference>
<evidence type="ECO:0000256" key="1">
    <source>
        <dbReference type="SAM" id="Coils"/>
    </source>
</evidence>
<comment type="caution">
    <text evidence="2">The sequence shown here is derived from an EMBL/GenBank/DDBJ whole genome shotgun (WGS) entry which is preliminary data.</text>
</comment>
<protein>
    <submittedName>
        <fullName evidence="2">Uncharacterized protein</fullName>
    </submittedName>
</protein>
<feature type="coiled-coil region" evidence="1">
    <location>
        <begin position="20"/>
        <end position="47"/>
    </location>
</feature>
<organism evidence="2 3">
    <name type="scientific">Chaetoceros tenuissimus</name>
    <dbReference type="NCBI Taxonomy" id="426638"/>
    <lineage>
        <taxon>Eukaryota</taxon>
        <taxon>Sar</taxon>
        <taxon>Stramenopiles</taxon>
        <taxon>Ochrophyta</taxon>
        <taxon>Bacillariophyta</taxon>
        <taxon>Coscinodiscophyceae</taxon>
        <taxon>Chaetocerotophycidae</taxon>
        <taxon>Chaetocerotales</taxon>
        <taxon>Chaetocerotaceae</taxon>
        <taxon>Chaetoceros</taxon>
    </lineage>
</organism>
<keyword evidence="3" id="KW-1185">Reference proteome</keyword>
<keyword evidence="1" id="KW-0175">Coiled coil</keyword>
<dbReference type="Proteomes" id="UP001054902">
    <property type="component" value="Unassembled WGS sequence"/>
</dbReference>
<name>A0AAD3CYJ0_9STRA</name>
<dbReference type="AlphaFoldDB" id="A0AAD3CYJ0"/>
<evidence type="ECO:0000313" key="3">
    <source>
        <dbReference type="Proteomes" id="UP001054902"/>
    </source>
</evidence>
<proteinExistence type="predicted"/>
<reference evidence="2 3" key="1">
    <citation type="journal article" date="2021" name="Sci. Rep.">
        <title>The genome of the diatom Chaetoceros tenuissimus carries an ancient integrated fragment of an extant virus.</title>
        <authorList>
            <person name="Hongo Y."/>
            <person name="Kimura K."/>
            <person name="Takaki Y."/>
            <person name="Yoshida Y."/>
            <person name="Baba S."/>
            <person name="Kobayashi G."/>
            <person name="Nagasaki K."/>
            <person name="Hano T."/>
            <person name="Tomaru Y."/>
        </authorList>
    </citation>
    <scope>NUCLEOTIDE SEQUENCE [LARGE SCALE GENOMIC DNA]</scope>
    <source>
        <strain evidence="2 3">NIES-3715</strain>
    </source>
</reference>
<gene>
    <name evidence="2" type="ORF">CTEN210_10828</name>
</gene>
<sequence length="115" mass="13108">MHSSEVKDNILAHMKRQANIESDSELLEKLAKERKKLQEVLECLSNEDESDKESETKTLPQNEFFVKTSSFPSSFFAVDGDNVQDMVEDKLDVVEKQIVNLCESVQNRLNAQSNS</sequence>